<dbReference type="Proteomes" id="UP000198802">
    <property type="component" value="Unassembled WGS sequence"/>
</dbReference>
<accession>A0A0S4QRR2</accession>
<proteinExistence type="predicted"/>
<dbReference type="InterPro" id="IPR009081">
    <property type="entry name" value="PP-bd_ACP"/>
</dbReference>
<dbReference type="PROSITE" id="PS50075">
    <property type="entry name" value="CARRIER"/>
    <property type="match status" value="1"/>
</dbReference>
<dbReference type="AlphaFoldDB" id="A0A0S4QRR2"/>
<organism evidence="2 3">
    <name type="scientific">Parafrankia irregularis</name>
    <dbReference type="NCBI Taxonomy" id="795642"/>
    <lineage>
        <taxon>Bacteria</taxon>
        <taxon>Bacillati</taxon>
        <taxon>Actinomycetota</taxon>
        <taxon>Actinomycetes</taxon>
        <taxon>Frankiales</taxon>
        <taxon>Frankiaceae</taxon>
        <taxon>Parafrankia</taxon>
    </lineage>
</organism>
<gene>
    <name evidence="2" type="ORF">Ga0074812_117130</name>
</gene>
<dbReference type="EMBL" id="FAOZ01000017">
    <property type="protein sequence ID" value="CUU58221.1"/>
    <property type="molecule type" value="Genomic_DNA"/>
</dbReference>
<dbReference type="InterPro" id="IPR036736">
    <property type="entry name" value="ACP-like_sf"/>
</dbReference>
<dbReference type="SUPFAM" id="SSF47336">
    <property type="entry name" value="ACP-like"/>
    <property type="match status" value="1"/>
</dbReference>
<evidence type="ECO:0000313" key="2">
    <source>
        <dbReference type="EMBL" id="CUU58221.1"/>
    </source>
</evidence>
<name>A0A0S4QRR2_9ACTN</name>
<reference evidence="3" key="1">
    <citation type="submission" date="2015-11" db="EMBL/GenBank/DDBJ databases">
        <authorList>
            <person name="Varghese N."/>
        </authorList>
    </citation>
    <scope>NUCLEOTIDE SEQUENCE [LARGE SCALE GENOMIC DNA]</scope>
    <source>
        <strain evidence="3">DSM 45899</strain>
    </source>
</reference>
<dbReference type="Pfam" id="PF00550">
    <property type="entry name" value="PP-binding"/>
    <property type="match status" value="1"/>
</dbReference>
<evidence type="ECO:0000259" key="1">
    <source>
        <dbReference type="PROSITE" id="PS50075"/>
    </source>
</evidence>
<protein>
    <submittedName>
        <fullName evidence="2">Acyl carrier protein</fullName>
    </submittedName>
</protein>
<evidence type="ECO:0000313" key="3">
    <source>
        <dbReference type="Proteomes" id="UP000198802"/>
    </source>
</evidence>
<keyword evidence="3" id="KW-1185">Reference proteome</keyword>
<dbReference type="Gene3D" id="1.10.1200.10">
    <property type="entry name" value="ACP-like"/>
    <property type="match status" value="1"/>
</dbReference>
<sequence>MSQQVEDIEIFIIDIVSQRLEVPVEEIPSDAAIGSFGIDSFGAVEIAVALKNTYDVLFVAGEIGVDFTIADIAVLAVEKLAQPVDVGA</sequence>
<dbReference type="RefSeq" id="WP_091280974.1">
    <property type="nucleotide sequence ID" value="NZ_FAOZ01000017.1"/>
</dbReference>
<feature type="domain" description="Carrier" evidence="1">
    <location>
        <begin position="3"/>
        <end position="80"/>
    </location>
</feature>